<feature type="region of interest" description="Disordered" evidence="1">
    <location>
        <begin position="27"/>
        <end position="56"/>
    </location>
</feature>
<evidence type="ECO:0000313" key="3">
    <source>
        <dbReference type="Proteomes" id="UP001139031"/>
    </source>
</evidence>
<dbReference type="PROSITE" id="PS51257">
    <property type="entry name" value="PROKAR_LIPOPROTEIN"/>
    <property type="match status" value="1"/>
</dbReference>
<evidence type="ECO:0000313" key="2">
    <source>
        <dbReference type="EMBL" id="MBZ5708056.1"/>
    </source>
</evidence>
<reference evidence="2" key="1">
    <citation type="submission" date="2021-08" db="EMBL/GenBank/DDBJ databases">
        <authorList>
            <person name="Stevens D.C."/>
        </authorList>
    </citation>
    <scope>NUCLEOTIDE SEQUENCE</scope>
    <source>
        <strain evidence="2">DSM 53165</strain>
    </source>
</reference>
<evidence type="ECO:0000256" key="1">
    <source>
        <dbReference type="SAM" id="MobiDB-lite"/>
    </source>
</evidence>
<sequence>MRRNLRTAWLAIVAAGCNYDSGGMTAGATDSAAEQDSETGADTAADEATDPGGTTGEAPVSYCHGFQAAAATPFLALYAVGGEKLVDGSTWPLECGSDGEWMFGLYPSLGGWDPMASEVMFAVEVDVEGFDLDAAGHFFSDEVDYHIGCEESFAGSFGVAPVSLPAGLTDPAQLDGKPATLHVTVLAGAMELRVDASVTLSAPAEEVLRGCMASA</sequence>
<dbReference type="Proteomes" id="UP001139031">
    <property type="component" value="Unassembled WGS sequence"/>
</dbReference>
<organism evidence="2 3">
    <name type="scientific">Nannocystis pusilla</name>
    <dbReference type="NCBI Taxonomy" id="889268"/>
    <lineage>
        <taxon>Bacteria</taxon>
        <taxon>Pseudomonadati</taxon>
        <taxon>Myxococcota</taxon>
        <taxon>Polyangia</taxon>
        <taxon>Nannocystales</taxon>
        <taxon>Nannocystaceae</taxon>
        <taxon>Nannocystis</taxon>
    </lineage>
</organism>
<comment type="caution">
    <text evidence="2">The sequence shown here is derived from an EMBL/GenBank/DDBJ whole genome shotgun (WGS) entry which is preliminary data.</text>
</comment>
<proteinExistence type="predicted"/>
<keyword evidence="3" id="KW-1185">Reference proteome</keyword>
<dbReference type="RefSeq" id="WP_224189813.1">
    <property type="nucleotide sequence ID" value="NZ_JAIRAU010000001.1"/>
</dbReference>
<evidence type="ECO:0008006" key="4">
    <source>
        <dbReference type="Google" id="ProtNLM"/>
    </source>
</evidence>
<feature type="compositionally biased region" description="Acidic residues" evidence="1">
    <location>
        <begin position="33"/>
        <end position="49"/>
    </location>
</feature>
<dbReference type="EMBL" id="JAIRAU010000001">
    <property type="protein sequence ID" value="MBZ5708056.1"/>
    <property type="molecule type" value="Genomic_DNA"/>
</dbReference>
<gene>
    <name evidence="2" type="ORF">K7C98_02225</name>
</gene>
<accession>A0ABS7TIN0</accession>
<name>A0ABS7TIN0_9BACT</name>
<protein>
    <recommendedName>
        <fullName evidence="4">Lipoprotein</fullName>
    </recommendedName>
</protein>